<dbReference type="RefSeq" id="WP_159269688.1">
    <property type="nucleotide sequence ID" value="NZ_CACSIK010000002.1"/>
</dbReference>
<sequence length="137" mass="15315">MRVKTLKSRVRLRINKSKGAVFTPGDFFDLSGRDQVGRALRELVAEDTIIRFGQGLYAKAKRSSVTGTIIPIKPLPDLAREALEEKLKVKLMPNADVERYNSSESTQVPTGRVITVKGRVNRKMSFNGKSIKLRNVS</sequence>
<dbReference type="OrthoDB" id="573467at2"/>
<proteinExistence type="predicted"/>
<dbReference type="EMBL" id="CACSIK010000002">
    <property type="protein sequence ID" value="CAA0106760.1"/>
    <property type="molecule type" value="Genomic_DNA"/>
</dbReference>
<evidence type="ECO:0000313" key="2">
    <source>
        <dbReference type="EMBL" id="CAA0106760.1"/>
    </source>
</evidence>
<dbReference type="AlphaFoldDB" id="A0A5S9PPS7"/>
<dbReference type="EMBL" id="CACSIM010000003">
    <property type="protein sequence ID" value="CAA0106593.1"/>
    <property type="molecule type" value="Genomic_DNA"/>
</dbReference>
<dbReference type="InterPro" id="IPR045738">
    <property type="entry name" value="DUF6088"/>
</dbReference>
<dbReference type="Pfam" id="PF19570">
    <property type="entry name" value="DUF6088"/>
    <property type="match status" value="1"/>
</dbReference>
<gene>
    <name evidence="2" type="ORF">IHBHHGIJ_02987</name>
    <name evidence="1" type="ORF">KFEGEMFD_02360</name>
</gene>
<accession>A0A5S9PPS7</accession>
<name>A0A5S9PPS7_9GAMM</name>
<dbReference type="Proteomes" id="UP000439591">
    <property type="component" value="Unassembled WGS sequence"/>
</dbReference>
<evidence type="ECO:0000313" key="3">
    <source>
        <dbReference type="Proteomes" id="UP000435877"/>
    </source>
</evidence>
<evidence type="ECO:0008006" key="5">
    <source>
        <dbReference type="Google" id="ProtNLM"/>
    </source>
</evidence>
<organism evidence="1 4">
    <name type="scientific">Zhongshania aliphaticivorans</name>
    <dbReference type="NCBI Taxonomy" id="1470434"/>
    <lineage>
        <taxon>Bacteria</taxon>
        <taxon>Pseudomonadati</taxon>
        <taxon>Pseudomonadota</taxon>
        <taxon>Gammaproteobacteria</taxon>
        <taxon>Cellvibrionales</taxon>
        <taxon>Spongiibacteraceae</taxon>
        <taxon>Zhongshania</taxon>
    </lineage>
</organism>
<evidence type="ECO:0000313" key="4">
    <source>
        <dbReference type="Proteomes" id="UP000439591"/>
    </source>
</evidence>
<keyword evidence="3" id="KW-1185">Reference proteome</keyword>
<protein>
    <recommendedName>
        <fullName evidence="5">S-adenosylhomocysteine hydrolase</fullName>
    </recommendedName>
</protein>
<evidence type="ECO:0000313" key="1">
    <source>
        <dbReference type="EMBL" id="CAA0106593.1"/>
    </source>
</evidence>
<reference evidence="3 4" key="1">
    <citation type="submission" date="2019-11" db="EMBL/GenBank/DDBJ databases">
        <authorList>
            <person name="Holert J."/>
        </authorList>
    </citation>
    <scope>NUCLEOTIDE SEQUENCE [LARGE SCALE GENOMIC DNA]</scope>
    <source>
        <strain evidence="1">BC3_2A</strain>
        <strain evidence="2">SB11_1A</strain>
    </source>
</reference>
<dbReference type="Proteomes" id="UP000435877">
    <property type="component" value="Unassembled WGS sequence"/>
</dbReference>